<accession>A0A426ZMH4</accession>
<evidence type="ECO:0000313" key="8">
    <source>
        <dbReference type="EMBL" id="RRT65186.1"/>
    </source>
</evidence>
<keyword evidence="4 6" id="KW-0812">Transmembrane</keyword>
<sequence length="223" mass="25106">MSSSIRTLLSDRRHPFLLALFLLSLLILLLLLFSDASSYLPFPRDVLPSSSSASARFLPSPPISLPSPYPNPSSDAGESGGEPLQEAAADGDDDGGSEGVEVRWDICRGGKTFQAVDYIPCLDNWKAIKKLKSRRHMEHRERHCPKPSPRCVVPLPRGYKVPVPWPKSRDMIWYDNVPHTKLIEYKKDQNWVRKSADYLVFPGGGTQFKEGVSSYIEFIEQVY</sequence>
<dbReference type="SUPFAM" id="SSF53335">
    <property type="entry name" value="S-adenosyl-L-methionine-dependent methyltransferases"/>
    <property type="match status" value="1"/>
</dbReference>
<proteinExistence type="inferred from homology"/>
<evidence type="ECO:0000256" key="7">
    <source>
        <dbReference type="SAM" id="MobiDB-lite"/>
    </source>
</evidence>
<evidence type="ECO:0000256" key="4">
    <source>
        <dbReference type="ARBA" id="ARBA00022968"/>
    </source>
</evidence>
<protein>
    <recommendedName>
        <fullName evidence="6">Methyltransferase</fullName>
        <ecNumber evidence="6">2.1.1.-</ecNumber>
    </recommendedName>
</protein>
<dbReference type="GO" id="GO:0016020">
    <property type="term" value="C:membrane"/>
    <property type="evidence" value="ECO:0007669"/>
    <property type="project" value="UniProtKB-SubCell"/>
</dbReference>
<comment type="caution">
    <text evidence="8">The sequence shown here is derived from an EMBL/GenBank/DDBJ whole genome shotgun (WGS) entry which is preliminary data.</text>
</comment>
<evidence type="ECO:0000256" key="6">
    <source>
        <dbReference type="RuleBase" id="RU366043"/>
    </source>
</evidence>
<keyword evidence="3 6" id="KW-0489">Methyltransferase</keyword>
<gene>
    <name evidence="8" type="ORF">B296_00013565</name>
</gene>
<dbReference type="InterPro" id="IPR004159">
    <property type="entry name" value="Put_SAM_MeTrfase"/>
</dbReference>
<name>A0A426ZMH4_ENSVE</name>
<dbReference type="Proteomes" id="UP000287651">
    <property type="component" value="Unassembled WGS sequence"/>
</dbReference>
<evidence type="ECO:0000313" key="9">
    <source>
        <dbReference type="Proteomes" id="UP000287651"/>
    </source>
</evidence>
<dbReference type="GO" id="GO:0032259">
    <property type="term" value="P:methylation"/>
    <property type="evidence" value="ECO:0007669"/>
    <property type="project" value="UniProtKB-KW"/>
</dbReference>
<evidence type="ECO:0000256" key="1">
    <source>
        <dbReference type="ARBA" id="ARBA00004606"/>
    </source>
</evidence>
<feature type="region of interest" description="Disordered" evidence="7">
    <location>
        <begin position="64"/>
        <end position="97"/>
    </location>
</feature>
<dbReference type="GO" id="GO:0005802">
    <property type="term" value="C:trans-Golgi network"/>
    <property type="evidence" value="ECO:0007669"/>
    <property type="project" value="TreeGrafter"/>
</dbReference>
<dbReference type="EC" id="2.1.1.-" evidence="6"/>
<comment type="subcellular location">
    <subcellularLocation>
        <location evidence="5">Endomembrane system</location>
        <topology evidence="5">Single-pass membrane protein</topology>
    </subcellularLocation>
    <subcellularLocation>
        <location evidence="1 6">Membrane</location>
        <topology evidence="1 6">Single-pass type II membrane protein</topology>
    </subcellularLocation>
</comment>
<dbReference type="PANTHER" id="PTHR10108:SF887">
    <property type="entry name" value="METHYLTRANSFERASE PMT22-RELATED"/>
    <property type="match status" value="1"/>
</dbReference>
<evidence type="ECO:0000256" key="2">
    <source>
        <dbReference type="ARBA" id="ARBA00008361"/>
    </source>
</evidence>
<dbReference type="Pfam" id="PF03141">
    <property type="entry name" value="Methyltransf_29"/>
    <property type="match status" value="1"/>
</dbReference>
<organism evidence="8 9">
    <name type="scientific">Ensete ventricosum</name>
    <name type="common">Abyssinian banana</name>
    <name type="synonym">Musa ensete</name>
    <dbReference type="NCBI Taxonomy" id="4639"/>
    <lineage>
        <taxon>Eukaryota</taxon>
        <taxon>Viridiplantae</taxon>
        <taxon>Streptophyta</taxon>
        <taxon>Embryophyta</taxon>
        <taxon>Tracheophyta</taxon>
        <taxon>Spermatophyta</taxon>
        <taxon>Magnoliopsida</taxon>
        <taxon>Liliopsida</taxon>
        <taxon>Zingiberales</taxon>
        <taxon>Musaceae</taxon>
        <taxon>Ensete</taxon>
    </lineage>
</organism>
<dbReference type="PANTHER" id="PTHR10108">
    <property type="entry name" value="SAM-DEPENDENT METHYLTRANSFERASE"/>
    <property type="match status" value="1"/>
</dbReference>
<dbReference type="GO" id="GO:0005768">
    <property type="term" value="C:endosome"/>
    <property type="evidence" value="ECO:0007669"/>
    <property type="project" value="TreeGrafter"/>
</dbReference>
<dbReference type="InterPro" id="IPR029063">
    <property type="entry name" value="SAM-dependent_MTases_sf"/>
</dbReference>
<comment type="similarity">
    <text evidence="2 6">Belongs to the methyltransferase superfamily.</text>
</comment>
<dbReference type="AlphaFoldDB" id="A0A426ZMH4"/>
<reference evidence="8 9" key="1">
    <citation type="journal article" date="2014" name="Agronomy (Basel)">
        <title>A Draft Genome Sequence for Ensete ventricosum, the Drought-Tolerant Tree Against Hunger.</title>
        <authorList>
            <person name="Harrison J."/>
            <person name="Moore K.A."/>
            <person name="Paszkiewicz K."/>
            <person name="Jones T."/>
            <person name="Grant M."/>
            <person name="Ambacheew D."/>
            <person name="Muzemil S."/>
            <person name="Studholme D.J."/>
        </authorList>
    </citation>
    <scope>NUCLEOTIDE SEQUENCE [LARGE SCALE GENOMIC DNA]</scope>
</reference>
<keyword evidence="4 6" id="KW-0735">Signal-anchor</keyword>
<keyword evidence="6" id="KW-0808">Transferase</keyword>
<dbReference type="EMBL" id="AMZH03005902">
    <property type="protein sequence ID" value="RRT65186.1"/>
    <property type="molecule type" value="Genomic_DNA"/>
</dbReference>
<keyword evidence="6" id="KW-0325">Glycoprotein</keyword>
<evidence type="ECO:0000256" key="3">
    <source>
        <dbReference type="ARBA" id="ARBA00022603"/>
    </source>
</evidence>
<dbReference type="GO" id="GO:0008168">
    <property type="term" value="F:methyltransferase activity"/>
    <property type="evidence" value="ECO:0007669"/>
    <property type="project" value="UniProtKB-UniRule"/>
</dbReference>
<evidence type="ECO:0000256" key="5">
    <source>
        <dbReference type="ARBA" id="ARBA00037847"/>
    </source>
</evidence>